<name>H2AYS9_KAZAF</name>
<dbReference type="FunCoup" id="H2AYS9">
    <property type="interactions" value="18"/>
</dbReference>
<dbReference type="eggNOG" id="ENOG502QVZN">
    <property type="taxonomic scope" value="Eukaryota"/>
</dbReference>
<protein>
    <submittedName>
        <fullName evidence="1">Uncharacterized protein</fullName>
    </submittedName>
</protein>
<accession>H2AYS9</accession>
<dbReference type="KEGG" id="kaf:KAFR_0H00760"/>
<dbReference type="AlphaFoldDB" id="H2AYS9"/>
<sequence>MSDQRPIRLAVLGGESTGKTSFVSRLTLNIVHEVHYPTRDQTNWLFDYKPHSKLAKTILDDQAHERLSRRTPGSQALEPIFKSPSVSANVLLSPLVFQSFMDNYTQVKTQFKTKSSPNYLLKNLEIKMSNDPVNNNSQSLAKYVKSTARSSSTDLGRKFEDNSSVNIPENYIPPSYQPIPIDIIDTSAFKPELVVPFLEVSLFRNLDKNILRGLADEPRRPVSTTSLLVASGASELNGKIDGYILVYSAIPEISHHALASPPSYNDNVNNTEVTPTDGGGFSILSKIRACILDAWTEFRNYQNGWEQGKEDDIYSILHNFKSIWRSPEAEAAKMNKVKNLRSYRTTLDSIDLDPSSPNSPPPCIIVCTHINEDLSSPLLVDMGRELATSWNCGFVGVNNIDDFNVDVAMSLIVKEIVEKDKLITKNRENANDGENSSNGVFRKIIKS</sequence>
<proteinExistence type="predicted"/>
<dbReference type="GeneID" id="13887482"/>
<dbReference type="OrthoDB" id="3995714at2759"/>
<dbReference type="EMBL" id="HE650828">
    <property type="protein sequence ID" value="CCF59485.1"/>
    <property type="molecule type" value="Genomic_DNA"/>
</dbReference>
<dbReference type="HOGENOM" id="CLU_674749_0_0_1"/>
<evidence type="ECO:0000313" key="1">
    <source>
        <dbReference type="EMBL" id="CCF59485.1"/>
    </source>
</evidence>
<dbReference type="RefSeq" id="XP_003958620.1">
    <property type="nucleotide sequence ID" value="XM_003958571.1"/>
</dbReference>
<evidence type="ECO:0000313" key="2">
    <source>
        <dbReference type="Proteomes" id="UP000005220"/>
    </source>
</evidence>
<dbReference type="InParanoid" id="H2AYS9"/>
<keyword evidence="2" id="KW-1185">Reference proteome</keyword>
<dbReference type="Proteomes" id="UP000005220">
    <property type="component" value="Chromosome 8"/>
</dbReference>
<dbReference type="SUPFAM" id="SSF52540">
    <property type="entry name" value="P-loop containing nucleoside triphosphate hydrolases"/>
    <property type="match status" value="1"/>
</dbReference>
<dbReference type="InterPro" id="IPR027417">
    <property type="entry name" value="P-loop_NTPase"/>
</dbReference>
<organism evidence="1 2">
    <name type="scientific">Kazachstania africana (strain ATCC 22294 / BCRC 22015 / CBS 2517 / CECT 1963 / NBRC 1671 / NRRL Y-8276)</name>
    <name type="common">Yeast</name>
    <name type="synonym">Kluyveromyces africanus</name>
    <dbReference type="NCBI Taxonomy" id="1071382"/>
    <lineage>
        <taxon>Eukaryota</taxon>
        <taxon>Fungi</taxon>
        <taxon>Dikarya</taxon>
        <taxon>Ascomycota</taxon>
        <taxon>Saccharomycotina</taxon>
        <taxon>Saccharomycetes</taxon>
        <taxon>Saccharomycetales</taxon>
        <taxon>Saccharomycetaceae</taxon>
        <taxon>Kazachstania</taxon>
    </lineage>
</organism>
<gene>
    <name evidence="1" type="primary">KAFR0H00760</name>
    <name evidence="1" type="ORF">KAFR_0H00760</name>
</gene>
<reference evidence="1 2" key="1">
    <citation type="journal article" date="2011" name="Proc. Natl. Acad. Sci. U.S.A.">
        <title>Evolutionary erosion of yeast sex chromosomes by mating-type switching accidents.</title>
        <authorList>
            <person name="Gordon J.L."/>
            <person name="Armisen D."/>
            <person name="Proux-Wera E."/>
            <person name="Oheigeartaigh S.S."/>
            <person name="Byrne K.P."/>
            <person name="Wolfe K.H."/>
        </authorList>
    </citation>
    <scope>NUCLEOTIDE SEQUENCE [LARGE SCALE GENOMIC DNA]</scope>
    <source>
        <strain evidence="2">ATCC 22294 / BCRC 22015 / CBS 2517 / CECT 1963 / NBRC 1671 / NRRL Y-8276</strain>
    </source>
</reference>